<dbReference type="OrthoDB" id="2015857at2759"/>
<evidence type="ECO:0000313" key="3">
    <source>
        <dbReference type="Proteomes" id="UP000186817"/>
    </source>
</evidence>
<comment type="caution">
    <text evidence="2">The sequence shown here is derived from an EMBL/GenBank/DDBJ whole genome shotgun (WGS) entry which is preliminary data.</text>
</comment>
<protein>
    <submittedName>
        <fullName evidence="2">Uncharacterized protein</fullName>
    </submittedName>
</protein>
<evidence type="ECO:0000313" key="2">
    <source>
        <dbReference type="EMBL" id="OLP82310.1"/>
    </source>
</evidence>
<reference evidence="2 3" key="1">
    <citation type="submission" date="2016-02" db="EMBL/GenBank/DDBJ databases">
        <title>Genome analysis of coral dinoflagellate symbionts highlights evolutionary adaptations to a symbiotic lifestyle.</title>
        <authorList>
            <person name="Aranda M."/>
            <person name="Li Y."/>
            <person name="Liew Y.J."/>
            <person name="Baumgarten S."/>
            <person name="Simakov O."/>
            <person name="Wilson M."/>
            <person name="Piel J."/>
            <person name="Ashoor H."/>
            <person name="Bougouffa S."/>
            <person name="Bajic V.B."/>
            <person name="Ryu T."/>
            <person name="Ravasi T."/>
            <person name="Bayer T."/>
            <person name="Micklem G."/>
            <person name="Kim H."/>
            <person name="Bhak J."/>
            <person name="Lajeunesse T.C."/>
            <person name="Voolstra C.R."/>
        </authorList>
    </citation>
    <scope>NUCLEOTIDE SEQUENCE [LARGE SCALE GENOMIC DNA]</scope>
    <source>
        <strain evidence="2 3">CCMP2467</strain>
    </source>
</reference>
<name>A0A1Q9CHB5_SYMMI</name>
<feature type="transmembrane region" description="Helical" evidence="1">
    <location>
        <begin position="50"/>
        <end position="71"/>
    </location>
</feature>
<dbReference type="PANTHER" id="PTHR37231:SF2">
    <property type="entry name" value="EXPRESSED PROTEIN"/>
    <property type="match status" value="1"/>
</dbReference>
<keyword evidence="3" id="KW-1185">Reference proteome</keyword>
<keyword evidence="1" id="KW-0812">Transmembrane</keyword>
<keyword evidence="1" id="KW-1133">Transmembrane helix</keyword>
<dbReference type="Proteomes" id="UP000186817">
    <property type="component" value="Unassembled WGS sequence"/>
</dbReference>
<sequence length="128" mass="13590">MGRPLGVHLRSRKRVASQRHVPAVLASRRWSSDLAGTGCHAPFRRGPFGLLGAAEGISYLAVLGLVGYNIFTRSQPGPRNWSTALEVASGLAVLVTLAGAVVLYFQIQDYGFIPEAVPTEGGRCSNIG</sequence>
<proteinExistence type="predicted"/>
<accession>A0A1Q9CHB5</accession>
<dbReference type="AlphaFoldDB" id="A0A1Q9CHB5"/>
<gene>
    <name evidence="2" type="ORF">AK812_SmicGene37047</name>
</gene>
<evidence type="ECO:0000256" key="1">
    <source>
        <dbReference type="SAM" id="Phobius"/>
    </source>
</evidence>
<feature type="transmembrane region" description="Helical" evidence="1">
    <location>
        <begin position="83"/>
        <end position="105"/>
    </location>
</feature>
<dbReference type="PANTHER" id="PTHR37231">
    <property type="entry name" value="EXPRESSED PROTEIN"/>
    <property type="match status" value="1"/>
</dbReference>
<organism evidence="2 3">
    <name type="scientific">Symbiodinium microadriaticum</name>
    <name type="common">Dinoflagellate</name>
    <name type="synonym">Zooxanthella microadriatica</name>
    <dbReference type="NCBI Taxonomy" id="2951"/>
    <lineage>
        <taxon>Eukaryota</taxon>
        <taxon>Sar</taxon>
        <taxon>Alveolata</taxon>
        <taxon>Dinophyceae</taxon>
        <taxon>Suessiales</taxon>
        <taxon>Symbiodiniaceae</taxon>
        <taxon>Symbiodinium</taxon>
    </lineage>
</organism>
<keyword evidence="1" id="KW-0472">Membrane</keyword>
<dbReference type="EMBL" id="LSRX01001206">
    <property type="protein sequence ID" value="OLP82310.1"/>
    <property type="molecule type" value="Genomic_DNA"/>
</dbReference>